<dbReference type="OrthoDB" id="597977at2"/>
<dbReference type="Proteomes" id="UP000198598">
    <property type="component" value="Unassembled WGS sequence"/>
</dbReference>
<dbReference type="RefSeq" id="WP_093834291.1">
    <property type="nucleotide sequence ID" value="NZ_FOLQ01000031.1"/>
</dbReference>
<keyword evidence="2" id="KW-1185">Reference proteome</keyword>
<sequence>MTNPFEVIDRRLSAIEEVLQQLRQQQAYRPSSNFSDTTPIISAAEVKKMTGWPPGTFYAKVASMPAGIVIRNRSKRLLFNRAQLLEWLQPSD</sequence>
<evidence type="ECO:0000313" key="1">
    <source>
        <dbReference type="EMBL" id="SFF15272.1"/>
    </source>
</evidence>
<name>A0A1I2GCR2_9BACT</name>
<proteinExistence type="predicted"/>
<protein>
    <recommendedName>
        <fullName evidence="3">Helix-turn-helix domain-containing protein</fullName>
    </recommendedName>
</protein>
<dbReference type="EMBL" id="FOLQ01000031">
    <property type="protein sequence ID" value="SFF15272.1"/>
    <property type="molecule type" value="Genomic_DNA"/>
</dbReference>
<evidence type="ECO:0008006" key="3">
    <source>
        <dbReference type="Google" id="ProtNLM"/>
    </source>
</evidence>
<reference evidence="1 2" key="1">
    <citation type="submission" date="2016-10" db="EMBL/GenBank/DDBJ databases">
        <authorList>
            <person name="de Groot N.N."/>
        </authorList>
    </citation>
    <scope>NUCLEOTIDE SEQUENCE [LARGE SCALE GENOMIC DNA]</scope>
    <source>
        <strain evidence="1 2">DSM 26130</strain>
    </source>
</reference>
<dbReference type="STRING" id="662367.SAMN05216167_13133"/>
<accession>A0A1I2GCR2</accession>
<organism evidence="1 2">
    <name type="scientific">Spirosoma endophyticum</name>
    <dbReference type="NCBI Taxonomy" id="662367"/>
    <lineage>
        <taxon>Bacteria</taxon>
        <taxon>Pseudomonadati</taxon>
        <taxon>Bacteroidota</taxon>
        <taxon>Cytophagia</taxon>
        <taxon>Cytophagales</taxon>
        <taxon>Cytophagaceae</taxon>
        <taxon>Spirosoma</taxon>
    </lineage>
</organism>
<dbReference type="AlphaFoldDB" id="A0A1I2GCR2"/>
<gene>
    <name evidence="1" type="ORF">SAMN05216167_13133</name>
</gene>
<evidence type="ECO:0000313" key="2">
    <source>
        <dbReference type="Proteomes" id="UP000198598"/>
    </source>
</evidence>